<keyword evidence="1" id="KW-1133">Transmembrane helix</keyword>
<evidence type="ECO:0000313" key="3">
    <source>
        <dbReference type="EMBL" id="NEE09743.1"/>
    </source>
</evidence>
<dbReference type="Pfam" id="PF19053">
    <property type="entry name" value="EccD"/>
    <property type="match status" value="1"/>
</dbReference>
<evidence type="ECO:0000259" key="2">
    <source>
        <dbReference type="Pfam" id="PF19053"/>
    </source>
</evidence>
<feature type="transmembrane region" description="Helical" evidence="1">
    <location>
        <begin position="49"/>
        <end position="67"/>
    </location>
</feature>
<comment type="caution">
    <text evidence="3">The sequence shown here is derived from an EMBL/GenBank/DDBJ whole genome shotgun (WGS) entry which is preliminary data.</text>
</comment>
<evidence type="ECO:0000256" key="1">
    <source>
        <dbReference type="SAM" id="Phobius"/>
    </source>
</evidence>
<feature type="transmembrane region" description="Helical" evidence="1">
    <location>
        <begin position="20"/>
        <end position="37"/>
    </location>
</feature>
<proteinExistence type="predicted"/>
<organism evidence="3">
    <name type="scientific">Streptomyces sp. SID7499</name>
    <dbReference type="NCBI Taxonomy" id="2706086"/>
    <lineage>
        <taxon>Bacteria</taxon>
        <taxon>Bacillati</taxon>
        <taxon>Actinomycetota</taxon>
        <taxon>Actinomycetes</taxon>
        <taxon>Kitasatosporales</taxon>
        <taxon>Streptomycetaceae</taxon>
        <taxon>Streptomyces</taxon>
    </lineage>
</organism>
<feature type="domain" description="EccD-like transmembrane" evidence="2">
    <location>
        <begin position="3"/>
        <end position="204"/>
    </location>
</feature>
<feature type="non-terminal residue" evidence="3">
    <location>
        <position position="204"/>
    </location>
</feature>
<dbReference type="InterPro" id="IPR044049">
    <property type="entry name" value="EccD_transm"/>
</dbReference>
<sequence length="204" mass="20560">TLLGFVLWTADPLHDMHGLPGILAAVVALLLLAFACVRARVYDDRASSIALGTGALVNAAVAGSGLLPPSTGQGVGRLQFLLACAAVLVVAVILMIVAPGGDGPFVAFVFASAVGLLVTFIAILSDMKPIEAAAVCSPLAVGALAFLPGLSTRFARLPIGFEPPRTTVGDYGTSEPAPTGAVDAVRLAAQARRGHELLLGLVGG</sequence>
<keyword evidence="1" id="KW-0472">Membrane</keyword>
<feature type="transmembrane region" description="Helical" evidence="1">
    <location>
        <begin position="105"/>
        <end position="124"/>
    </location>
</feature>
<keyword evidence="1" id="KW-0812">Transmembrane</keyword>
<feature type="transmembrane region" description="Helical" evidence="1">
    <location>
        <begin position="130"/>
        <end position="150"/>
    </location>
</feature>
<dbReference type="EMBL" id="JAAGMN010002531">
    <property type="protein sequence ID" value="NEE09743.1"/>
    <property type="molecule type" value="Genomic_DNA"/>
</dbReference>
<reference evidence="3" key="1">
    <citation type="submission" date="2020-01" db="EMBL/GenBank/DDBJ databases">
        <title>Insect and environment-associated Actinomycetes.</title>
        <authorList>
            <person name="Currrie C."/>
            <person name="Chevrette M."/>
            <person name="Carlson C."/>
            <person name="Stubbendieck R."/>
            <person name="Wendt-Pienkowski E."/>
        </authorList>
    </citation>
    <scope>NUCLEOTIDE SEQUENCE</scope>
    <source>
        <strain evidence="3">SID7499</strain>
    </source>
</reference>
<dbReference type="AlphaFoldDB" id="A0A6G3WWE9"/>
<feature type="non-terminal residue" evidence="3">
    <location>
        <position position="1"/>
    </location>
</feature>
<gene>
    <name evidence="3" type="ORF">G3M58_25260</name>
</gene>
<accession>A0A6G3WWE9</accession>
<feature type="transmembrane region" description="Helical" evidence="1">
    <location>
        <begin position="79"/>
        <end position="98"/>
    </location>
</feature>
<name>A0A6G3WWE9_9ACTN</name>
<protein>
    <submittedName>
        <fullName evidence="3">Type VII secretion integral membrane protein EccD</fullName>
    </submittedName>
</protein>